<dbReference type="PRINTS" id="PR00335">
    <property type="entry name" value="KUPTAKETRKA"/>
</dbReference>
<dbReference type="NCBIfam" id="NF007039">
    <property type="entry name" value="PRK09496.3-2"/>
    <property type="match status" value="1"/>
</dbReference>
<dbReference type="NCBIfam" id="NF007031">
    <property type="entry name" value="PRK09496.1-2"/>
    <property type="match status" value="1"/>
</dbReference>
<dbReference type="EMBL" id="BDCR01000001">
    <property type="protein sequence ID" value="GAT62293.1"/>
    <property type="molecule type" value="Genomic_DNA"/>
</dbReference>
<dbReference type="OrthoDB" id="9775180at2"/>
<organism evidence="9 10">
    <name type="scientific">Paludibacter jiangxiensis</name>
    <dbReference type="NCBI Taxonomy" id="681398"/>
    <lineage>
        <taxon>Bacteria</taxon>
        <taxon>Pseudomonadati</taxon>
        <taxon>Bacteroidota</taxon>
        <taxon>Bacteroidia</taxon>
        <taxon>Bacteroidales</taxon>
        <taxon>Paludibacteraceae</taxon>
        <taxon>Paludibacter</taxon>
    </lineage>
</organism>
<name>A0A170Z356_9BACT</name>
<keyword evidence="6" id="KW-0406">Ion transport</keyword>
<dbReference type="SUPFAM" id="SSF51735">
    <property type="entry name" value="NAD(P)-binding Rossmann-fold domains"/>
    <property type="match status" value="2"/>
</dbReference>
<evidence type="ECO:0000256" key="6">
    <source>
        <dbReference type="ARBA" id="ARBA00023065"/>
    </source>
</evidence>
<dbReference type="Pfam" id="PF02254">
    <property type="entry name" value="TrkA_N"/>
    <property type="match status" value="2"/>
</dbReference>
<feature type="domain" description="RCK C-terminal" evidence="8">
    <location>
        <begin position="141"/>
        <end position="223"/>
    </location>
</feature>
<sequence>MKIVIAGAGETGSHLSKILSQESQDITVLDANEAKLKQLKTALNIKTVAGKAISIASLKESGVENADLFVAVTPSETENITACVLASELGAKKTLSRIDNSEYLLPENKDFFHKLGISSMIYPEHLAAAEIINALKATWLREYMAFENGAMLLVGIKVRSNAEIVNKQFSSGYFDHAHYRVVAIKRPEQTIIPKGSDQVLPNDLVYFITSPEELDFVRKQAGKVEYEVQNIMIMGGSRIAECTAAQLPDHMRVKLIEIDKDKSHALGERLNNILVINGDGRDVELLKEEDIEDMDAFVALTDNSETNILACSVAKRFGIKKTIAEIENIEYIPMSESLDIGAILNKKLLTASHIYQLTLNANISNVKCLTNVEAVVMEFVVKEGSKVTQSSVKDLDLPNNVNIGGLIRDGKGITVNGNTTIQANDHVIVFCMSDSVRKLDAFFH</sequence>
<feature type="domain" description="RCK C-terminal" evidence="8">
    <location>
        <begin position="364"/>
        <end position="444"/>
    </location>
</feature>
<protein>
    <recommendedName>
        <fullName evidence="1">Trk system potassium uptake protein TrkA</fullName>
    </recommendedName>
</protein>
<keyword evidence="10" id="KW-1185">Reference proteome</keyword>
<evidence type="ECO:0000256" key="4">
    <source>
        <dbReference type="ARBA" id="ARBA00022958"/>
    </source>
</evidence>
<accession>A0A170Z356</accession>
<dbReference type="InterPro" id="IPR006036">
    <property type="entry name" value="K_uptake_TrkA"/>
</dbReference>
<evidence type="ECO:0000259" key="7">
    <source>
        <dbReference type="PROSITE" id="PS51201"/>
    </source>
</evidence>
<gene>
    <name evidence="9" type="ORF">PJIAN_1886</name>
</gene>
<dbReference type="PROSITE" id="PS51202">
    <property type="entry name" value="RCK_C"/>
    <property type="match status" value="2"/>
</dbReference>
<dbReference type="PANTHER" id="PTHR43833">
    <property type="entry name" value="POTASSIUM CHANNEL PROTEIN 2-RELATED-RELATED"/>
    <property type="match status" value="1"/>
</dbReference>
<dbReference type="NCBIfam" id="NF007038">
    <property type="entry name" value="PRK09496.2-6"/>
    <property type="match status" value="1"/>
</dbReference>
<dbReference type="AlphaFoldDB" id="A0A170Z356"/>
<dbReference type="PANTHER" id="PTHR43833:SF5">
    <property type="entry name" value="TRK SYSTEM POTASSIUM UPTAKE PROTEIN TRKA"/>
    <property type="match status" value="1"/>
</dbReference>
<dbReference type="GO" id="GO:0015079">
    <property type="term" value="F:potassium ion transmembrane transporter activity"/>
    <property type="evidence" value="ECO:0007669"/>
    <property type="project" value="InterPro"/>
</dbReference>
<dbReference type="Gene3D" id="3.40.50.720">
    <property type="entry name" value="NAD(P)-binding Rossmann-like Domain"/>
    <property type="match status" value="2"/>
</dbReference>
<dbReference type="InterPro" id="IPR006037">
    <property type="entry name" value="RCK_C"/>
</dbReference>
<dbReference type="PROSITE" id="PS51201">
    <property type="entry name" value="RCK_N"/>
    <property type="match status" value="2"/>
</dbReference>
<dbReference type="RefSeq" id="WP_068702357.1">
    <property type="nucleotide sequence ID" value="NZ_BDCR01000001.1"/>
</dbReference>
<evidence type="ECO:0000256" key="1">
    <source>
        <dbReference type="ARBA" id="ARBA00017378"/>
    </source>
</evidence>
<keyword evidence="4" id="KW-0630">Potassium</keyword>
<evidence type="ECO:0000256" key="3">
    <source>
        <dbReference type="ARBA" id="ARBA00022538"/>
    </source>
</evidence>
<evidence type="ECO:0000313" key="9">
    <source>
        <dbReference type="EMBL" id="GAT62293.1"/>
    </source>
</evidence>
<evidence type="ECO:0000256" key="5">
    <source>
        <dbReference type="ARBA" id="ARBA00023027"/>
    </source>
</evidence>
<dbReference type="GO" id="GO:0005886">
    <property type="term" value="C:plasma membrane"/>
    <property type="evidence" value="ECO:0007669"/>
    <property type="project" value="InterPro"/>
</dbReference>
<dbReference type="Gene3D" id="3.30.70.1450">
    <property type="entry name" value="Regulator of K+ conductance, C-terminal domain"/>
    <property type="match status" value="2"/>
</dbReference>
<dbReference type="InterPro" id="IPR036721">
    <property type="entry name" value="RCK_C_sf"/>
</dbReference>
<reference evidence="10" key="2">
    <citation type="journal article" date="2017" name="Genome Announc.">
        <title>Draft genome sequence of Paludibacter jiangxiensis NM7(T), a propionate-producing fermentative bacterium.</title>
        <authorList>
            <person name="Qiu Y.-L."/>
            <person name="Tourlousse D.M."/>
            <person name="Matsuura N."/>
            <person name="Ohashi A."/>
            <person name="Sekiguchi Y."/>
        </authorList>
    </citation>
    <scope>NUCLEOTIDE SEQUENCE [LARGE SCALE GENOMIC DNA]</scope>
    <source>
        <strain evidence="10">NM7</strain>
    </source>
</reference>
<keyword evidence="2" id="KW-0813">Transport</keyword>
<dbReference type="InterPro" id="IPR003148">
    <property type="entry name" value="RCK_N"/>
</dbReference>
<dbReference type="SUPFAM" id="SSF116726">
    <property type="entry name" value="TrkA C-terminal domain-like"/>
    <property type="match status" value="2"/>
</dbReference>
<dbReference type="STRING" id="681398.PJIAN_1886"/>
<evidence type="ECO:0000259" key="8">
    <source>
        <dbReference type="PROSITE" id="PS51202"/>
    </source>
</evidence>
<dbReference type="Pfam" id="PF02080">
    <property type="entry name" value="TrkA_C"/>
    <property type="match status" value="2"/>
</dbReference>
<proteinExistence type="predicted"/>
<dbReference type="InterPro" id="IPR050721">
    <property type="entry name" value="Trk_Ktr_HKT_K-transport"/>
</dbReference>
<dbReference type="Proteomes" id="UP000076586">
    <property type="component" value="Unassembled WGS sequence"/>
</dbReference>
<dbReference type="InterPro" id="IPR036291">
    <property type="entry name" value="NAD(P)-bd_dom_sf"/>
</dbReference>
<comment type="caution">
    <text evidence="9">The sequence shown here is derived from an EMBL/GenBank/DDBJ whole genome shotgun (WGS) entry which is preliminary data.</text>
</comment>
<feature type="domain" description="RCK N-terminal" evidence="7">
    <location>
        <begin position="228"/>
        <end position="344"/>
    </location>
</feature>
<keyword evidence="5" id="KW-0520">NAD</keyword>
<feature type="domain" description="RCK N-terminal" evidence="7">
    <location>
        <begin position="1"/>
        <end position="121"/>
    </location>
</feature>
<keyword evidence="3" id="KW-0633">Potassium transport</keyword>
<evidence type="ECO:0000256" key="2">
    <source>
        <dbReference type="ARBA" id="ARBA00022448"/>
    </source>
</evidence>
<evidence type="ECO:0000313" key="10">
    <source>
        <dbReference type="Proteomes" id="UP000076586"/>
    </source>
</evidence>
<reference evidence="10" key="1">
    <citation type="submission" date="2016-04" db="EMBL/GenBank/DDBJ databases">
        <title>Draft genome sequence of Paludibacter jiangxiensis strain NM7.</title>
        <authorList>
            <person name="Qiu Y."/>
            <person name="Matsuura N."/>
            <person name="Ohashi A."/>
            <person name="Tourlousse M.D."/>
            <person name="Sekiguchi Y."/>
        </authorList>
    </citation>
    <scope>NUCLEOTIDE SEQUENCE [LARGE SCALE GENOMIC DNA]</scope>
    <source>
        <strain evidence="10">NM7</strain>
    </source>
</reference>